<dbReference type="EMBL" id="JAEPRD010000075">
    <property type="protein sequence ID" value="KAG2201090.1"/>
    <property type="molecule type" value="Genomic_DNA"/>
</dbReference>
<evidence type="ECO:0000313" key="3">
    <source>
        <dbReference type="Proteomes" id="UP000603453"/>
    </source>
</evidence>
<dbReference type="GO" id="GO:0015074">
    <property type="term" value="P:DNA integration"/>
    <property type="evidence" value="ECO:0007669"/>
    <property type="project" value="InterPro"/>
</dbReference>
<dbReference type="Gene3D" id="1.10.443.10">
    <property type="entry name" value="Intergrase catalytic core"/>
    <property type="match status" value="1"/>
</dbReference>
<dbReference type="InterPro" id="IPR013762">
    <property type="entry name" value="Integrase-like_cat_sf"/>
</dbReference>
<dbReference type="AlphaFoldDB" id="A0A8H7R045"/>
<reference evidence="2" key="1">
    <citation type="submission" date="2020-12" db="EMBL/GenBank/DDBJ databases">
        <title>Metabolic potential, ecology and presence of endohyphal bacteria is reflected in genomic diversity of Mucoromycotina.</title>
        <authorList>
            <person name="Muszewska A."/>
            <person name="Okrasinska A."/>
            <person name="Steczkiewicz K."/>
            <person name="Drgas O."/>
            <person name="Orlowska M."/>
            <person name="Perlinska-Lenart U."/>
            <person name="Aleksandrzak-Piekarczyk T."/>
            <person name="Szatraj K."/>
            <person name="Zielenkiewicz U."/>
            <person name="Pilsyk S."/>
            <person name="Malc E."/>
            <person name="Mieczkowski P."/>
            <person name="Kruszewska J.S."/>
            <person name="Biernat P."/>
            <person name="Pawlowska J."/>
        </authorList>
    </citation>
    <scope>NUCLEOTIDE SEQUENCE</scope>
    <source>
        <strain evidence="2">WA0000017839</strain>
    </source>
</reference>
<evidence type="ECO:0008006" key="4">
    <source>
        <dbReference type="Google" id="ProtNLM"/>
    </source>
</evidence>
<proteinExistence type="predicted"/>
<dbReference type="GO" id="GO:0003677">
    <property type="term" value="F:DNA binding"/>
    <property type="evidence" value="ECO:0007669"/>
    <property type="project" value="InterPro"/>
</dbReference>
<comment type="caution">
    <text evidence="2">The sequence shown here is derived from an EMBL/GenBank/DDBJ whole genome shotgun (WGS) entry which is preliminary data.</text>
</comment>
<dbReference type="InterPro" id="IPR011010">
    <property type="entry name" value="DNA_brk_join_enz"/>
</dbReference>
<gene>
    <name evidence="2" type="ORF">INT47_010842</name>
</gene>
<dbReference type="SUPFAM" id="SSF56349">
    <property type="entry name" value="DNA breaking-rejoining enzymes"/>
    <property type="match status" value="1"/>
</dbReference>
<name>A0A8H7R045_9FUNG</name>
<sequence>MTDYIKLRYSGASKLNIQDLQQKSLLLLCLATMWRLRSDIGRLQYRDFTLRYKYEGAIKTLSNLEDVRIHVRALKESRGKSIQLGKLEMEDIYPVSTLFWFIGKDSSLKIRPSSVSYLILSISMQEAGIDTKTYKPHSIRAASSTKVIQLGNFIQKVKSHANWSLNSNTFKKYYYKPVAQESLNTRITNSFFSTENIITLNVGVESTRIVLGTTINTAPYWQLRSSTGYWRLGALLSDSLFLPKRTTTYSIDKWKTFWHPGILTIWYRAIHHKLPNKSLLNNIIPNSFPSAAYVYGPQTEEKLHHFLYDCPTKRSIWLQYLSTLFPDVQIEPSILHSHFA</sequence>
<organism evidence="2 3">
    <name type="scientific">Mucor saturninus</name>
    <dbReference type="NCBI Taxonomy" id="64648"/>
    <lineage>
        <taxon>Eukaryota</taxon>
        <taxon>Fungi</taxon>
        <taxon>Fungi incertae sedis</taxon>
        <taxon>Mucoromycota</taxon>
        <taxon>Mucoromycotina</taxon>
        <taxon>Mucoromycetes</taxon>
        <taxon>Mucorales</taxon>
        <taxon>Mucorineae</taxon>
        <taxon>Mucoraceae</taxon>
        <taxon>Mucor</taxon>
    </lineage>
</organism>
<dbReference type="Proteomes" id="UP000603453">
    <property type="component" value="Unassembled WGS sequence"/>
</dbReference>
<protein>
    <recommendedName>
        <fullName evidence="4">Reverse transcriptase zinc-binding domain-containing protein</fullName>
    </recommendedName>
</protein>
<dbReference type="OrthoDB" id="2221171at2759"/>
<evidence type="ECO:0000256" key="1">
    <source>
        <dbReference type="ARBA" id="ARBA00023172"/>
    </source>
</evidence>
<accession>A0A8H7R045</accession>
<keyword evidence="1" id="KW-0233">DNA recombination</keyword>
<dbReference type="GO" id="GO:0006310">
    <property type="term" value="P:DNA recombination"/>
    <property type="evidence" value="ECO:0007669"/>
    <property type="project" value="UniProtKB-KW"/>
</dbReference>
<evidence type="ECO:0000313" key="2">
    <source>
        <dbReference type="EMBL" id="KAG2201090.1"/>
    </source>
</evidence>
<keyword evidence="3" id="KW-1185">Reference proteome</keyword>